<organism evidence="1 2">
    <name type="scientific">Entomophthora muscae</name>
    <dbReference type="NCBI Taxonomy" id="34485"/>
    <lineage>
        <taxon>Eukaryota</taxon>
        <taxon>Fungi</taxon>
        <taxon>Fungi incertae sedis</taxon>
        <taxon>Zoopagomycota</taxon>
        <taxon>Entomophthoromycotina</taxon>
        <taxon>Entomophthoromycetes</taxon>
        <taxon>Entomophthorales</taxon>
        <taxon>Entomophthoraceae</taxon>
        <taxon>Entomophthora</taxon>
    </lineage>
</organism>
<evidence type="ECO:0000313" key="1">
    <source>
        <dbReference type="EMBL" id="KAJ9072448.1"/>
    </source>
</evidence>
<name>A0ACC2TCW8_9FUNG</name>
<sequence length="182" mass="19502">MVFKSGQHQANKQSKSINVSSKEGVRNIPDTYSCVTNKLSPAINVKAPATTKQMSDVTEQTSATMQKPATTKLSPAVNTQVPAATKQIHATTTQKPATSKLLPTVNTQASATTKQMSTAPAQTSAVAKQVHTATTQKPTTTKLLPTVNVQTPATIEKITQPLRKRPPLLPAPPERHLQTRHP</sequence>
<dbReference type="EMBL" id="QTSX02003007">
    <property type="protein sequence ID" value="KAJ9072448.1"/>
    <property type="molecule type" value="Genomic_DNA"/>
</dbReference>
<protein>
    <submittedName>
        <fullName evidence="1">Uncharacterized protein</fullName>
    </submittedName>
</protein>
<reference evidence="1" key="1">
    <citation type="submission" date="2022-04" db="EMBL/GenBank/DDBJ databases">
        <title>Genome of the entomopathogenic fungus Entomophthora muscae.</title>
        <authorList>
            <person name="Elya C."/>
            <person name="Lovett B.R."/>
            <person name="Lee E."/>
            <person name="Macias A.M."/>
            <person name="Hajek A.E."/>
            <person name="De Bivort B.L."/>
            <person name="Kasson M.T."/>
            <person name="De Fine Licht H.H."/>
            <person name="Stajich J.E."/>
        </authorList>
    </citation>
    <scope>NUCLEOTIDE SEQUENCE</scope>
    <source>
        <strain evidence="1">Berkeley</strain>
    </source>
</reference>
<accession>A0ACC2TCW8</accession>
<comment type="caution">
    <text evidence="1">The sequence shown here is derived from an EMBL/GenBank/DDBJ whole genome shotgun (WGS) entry which is preliminary data.</text>
</comment>
<keyword evidence="2" id="KW-1185">Reference proteome</keyword>
<evidence type="ECO:0000313" key="2">
    <source>
        <dbReference type="Proteomes" id="UP001165960"/>
    </source>
</evidence>
<proteinExistence type="predicted"/>
<gene>
    <name evidence="1" type="ORF">DSO57_1027427</name>
</gene>
<dbReference type="Proteomes" id="UP001165960">
    <property type="component" value="Unassembled WGS sequence"/>
</dbReference>